<evidence type="ECO:0000313" key="2">
    <source>
        <dbReference type="Proteomes" id="UP000222802"/>
    </source>
</evidence>
<evidence type="ECO:0000313" key="1">
    <source>
        <dbReference type="EMBL" id="ASR85732.1"/>
    </source>
</evidence>
<reference evidence="1 2" key="1">
    <citation type="submission" date="2017-06" db="EMBL/GenBank/DDBJ databases">
        <authorList>
            <person name="Rush A.N."/>
            <person name="Saha S."/>
            <person name="Sadana R."/>
            <person name="Stoner T.H."/>
            <person name="Garlena R.A."/>
            <person name="Russell D.A."/>
            <person name="Pope W.H."/>
            <person name="Jacobs-Sera D."/>
            <person name="Hatfull G.F."/>
        </authorList>
    </citation>
    <scope>NUCLEOTIDE SEQUENCE [LARGE SCALE GENOMIC DNA]</scope>
</reference>
<dbReference type="PROSITE" id="PS51257">
    <property type="entry name" value="PROKAR_LIPOPROTEIN"/>
    <property type="match status" value="1"/>
</dbReference>
<dbReference type="Proteomes" id="UP000222802">
    <property type="component" value="Genome"/>
</dbReference>
<dbReference type="EMBL" id="MF185719">
    <property type="protein sequence ID" value="ASR85732.1"/>
    <property type="molecule type" value="Genomic_DNA"/>
</dbReference>
<name>A0A222ZN60_9CAUD</name>
<gene>
    <name evidence="1" type="primary">35</name>
    <name evidence="1" type="ORF">SEA_EDUGATOR_35</name>
</gene>
<proteinExistence type="predicted"/>
<organism evidence="1 2">
    <name type="scientific">Mycobacterium phage Edugator</name>
    <dbReference type="NCBI Taxonomy" id="2015843"/>
    <lineage>
        <taxon>Viruses</taxon>
        <taxon>Duplodnaviria</taxon>
        <taxon>Heunggongvirae</taxon>
        <taxon>Uroviricota</taxon>
        <taxon>Caudoviricetes</taxon>
        <taxon>Weiservirinae</taxon>
        <taxon>Kratiovirus</taxon>
        <taxon>Kratiovirus larva</taxon>
    </lineage>
</organism>
<evidence type="ECO:0008006" key="3">
    <source>
        <dbReference type="Google" id="ProtNLM"/>
    </source>
</evidence>
<protein>
    <recommendedName>
        <fullName evidence="3">Lipoprotein</fullName>
    </recommendedName>
</protein>
<sequence>MRKRVAAAAVAVAMVFTLAACDGDTSGGGGGDTGPNGVIFIPVQGNPVGIPVFF</sequence>
<accession>A0A222ZN60</accession>